<reference evidence="4 5" key="1">
    <citation type="submission" date="2018-06" db="EMBL/GenBank/DDBJ databases">
        <title>Complete genome of Desulfovibrio marinus P48SEP.</title>
        <authorList>
            <person name="Crispim J.S."/>
            <person name="Vidigal P.M.P."/>
            <person name="Silva L.C.F."/>
            <person name="Araujo L.C."/>
            <person name="Laguardia C.N."/>
            <person name="Dias R.S."/>
            <person name="Sousa M.P."/>
            <person name="Paula S.O."/>
            <person name="Silva C."/>
        </authorList>
    </citation>
    <scope>NUCLEOTIDE SEQUENCE [LARGE SCALE GENOMIC DNA]</scope>
    <source>
        <strain evidence="4 5">P48SEP</strain>
    </source>
</reference>
<dbReference type="InterPro" id="IPR017755">
    <property type="entry name" value="N-carbamoylputrescine_amidase"/>
</dbReference>
<evidence type="ECO:0000259" key="3">
    <source>
        <dbReference type="PROSITE" id="PS50263"/>
    </source>
</evidence>
<name>A0A6P1ZEW4_9BACT</name>
<gene>
    <name evidence="4" type="primary">aguB</name>
    <name evidence="4" type="ORF">DQK91_13390</name>
</gene>
<dbReference type="PANTHER" id="PTHR43674:SF2">
    <property type="entry name" value="BETA-UREIDOPROPIONASE"/>
    <property type="match status" value="1"/>
</dbReference>
<dbReference type="InterPro" id="IPR050345">
    <property type="entry name" value="Aliph_Amidase/BUP"/>
</dbReference>
<sequence length="289" mass="31830">MSDSCVTLAAVQMAMSANTEDNVARACDFVRLAAMAGGQVVLLPELFASEYFCKDMLDEHFALAQPAEGHPMLSRMSALAREYEVVLPVSFFERDGDAFYNSCMVYDADGSCLGLYRKSHIPHGPGYEEKYYFRPGDTGFKVFGSRYGRVGVGICWDQWFPECARSMALMGADMLLYPTAIGSEPELPGYSTRNHWRAVMVGHAGANLLPVMAANRVGREQGVCCEITFYGSSFIASPLAEIVAEADEEEETILTAAIDLNAVRKLRNEWSLFGDRRPDLYGALCKPSS</sequence>
<keyword evidence="1 4" id="KW-0378">Hydrolase</keyword>
<dbReference type="Gene3D" id="3.60.110.10">
    <property type="entry name" value="Carbon-nitrogen hydrolase"/>
    <property type="match status" value="1"/>
</dbReference>
<dbReference type="EC" id="3.5.1.53" evidence="4"/>
<evidence type="ECO:0000256" key="2">
    <source>
        <dbReference type="ARBA" id="ARBA00034122"/>
    </source>
</evidence>
<comment type="caution">
    <text evidence="4">The sequence shown here is derived from an EMBL/GenBank/DDBJ whole genome shotgun (WGS) entry which is preliminary data.</text>
</comment>
<dbReference type="PANTHER" id="PTHR43674">
    <property type="entry name" value="NITRILASE C965.09-RELATED"/>
    <property type="match status" value="1"/>
</dbReference>
<dbReference type="RefSeq" id="WP_144305875.1">
    <property type="nucleotide sequence ID" value="NZ_QMIF01000008.1"/>
</dbReference>
<dbReference type="Proteomes" id="UP000434052">
    <property type="component" value="Unassembled WGS sequence"/>
</dbReference>
<dbReference type="Pfam" id="PF00795">
    <property type="entry name" value="CN_hydrolase"/>
    <property type="match status" value="1"/>
</dbReference>
<dbReference type="AlphaFoldDB" id="A0A6P1ZEW4"/>
<evidence type="ECO:0000256" key="1">
    <source>
        <dbReference type="ARBA" id="ARBA00022801"/>
    </source>
</evidence>
<dbReference type="PROSITE" id="PS50263">
    <property type="entry name" value="CN_HYDROLASE"/>
    <property type="match status" value="1"/>
</dbReference>
<protein>
    <submittedName>
        <fullName evidence="4">N-carbamoylputrescine amidase</fullName>
        <ecNumber evidence="4">3.5.1.53</ecNumber>
    </submittedName>
</protein>
<dbReference type="NCBIfam" id="TIGR03381">
    <property type="entry name" value="agmatine_aguB"/>
    <property type="match status" value="1"/>
</dbReference>
<dbReference type="CDD" id="cd07573">
    <property type="entry name" value="CPA"/>
    <property type="match status" value="1"/>
</dbReference>
<dbReference type="EMBL" id="QMIF01000008">
    <property type="protein sequence ID" value="TVM33145.1"/>
    <property type="molecule type" value="Genomic_DNA"/>
</dbReference>
<evidence type="ECO:0000313" key="5">
    <source>
        <dbReference type="Proteomes" id="UP000434052"/>
    </source>
</evidence>
<feature type="domain" description="CN hydrolase" evidence="3">
    <location>
        <begin position="6"/>
        <end position="260"/>
    </location>
</feature>
<accession>A0A6P1ZEW4</accession>
<evidence type="ECO:0000313" key="4">
    <source>
        <dbReference type="EMBL" id="TVM33145.1"/>
    </source>
</evidence>
<dbReference type="InterPro" id="IPR003010">
    <property type="entry name" value="C-N_Hydrolase"/>
</dbReference>
<proteinExistence type="inferred from homology"/>
<dbReference type="InterPro" id="IPR036526">
    <property type="entry name" value="C-N_Hydrolase_sf"/>
</dbReference>
<dbReference type="GO" id="GO:0033388">
    <property type="term" value="P:putrescine biosynthetic process from arginine"/>
    <property type="evidence" value="ECO:0007669"/>
    <property type="project" value="TreeGrafter"/>
</dbReference>
<dbReference type="GO" id="GO:0050126">
    <property type="term" value="F:N-carbamoylputrescine amidase activity"/>
    <property type="evidence" value="ECO:0007669"/>
    <property type="project" value="UniProtKB-EC"/>
</dbReference>
<dbReference type="OrthoDB" id="9811121at2"/>
<organism evidence="4 5">
    <name type="scientific">Oceanidesulfovibrio marinus</name>
    <dbReference type="NCBI Taxonomy" id="370038"/>
    <lineage>
        <taxon>Bacteria</taxon>
        <taxon>Pseudomonadati</taxon>
        <taxon>Thermodesulfobacteriota</taxon>
        <taxon>Desulfovibrionia</taxon>
        <taxon>Desulfovibrionales</taxon>
        <taxon>Desulfovibrionaceae</taxon>
        <taxon>Oceanidesulfovibrio</taxon>
    </lineage>
</organism>
<dbReference type="SUPFAM" id="SSF56317">
    <property type="entry name" value="Carbon-nitrogen hydrolase"/>
    <property type="match status" value="1"/>
</dbReference>
<comment type="similarity">
    <text evidence="2">Belongs to the carbon-nitrogen hydrolase superfamily.</text>
</comment>